<dbReference type="GO" id="GO:0003700">
    <property type="term" value="F:DNA-binding transcription factor activity"/>
    <property type="evidence" value="ECO:0007669"/>
    <property type="project" value="InterPro"/>
</dbReference>
<proteinExistence type="predicted"/>
<dbReference type="AlphaFoldDB" id="A0A1I5L5W7"/>
<dbReference type="RefSeq" id="WP_075022665.1">
    <property type="nucleotide sequence ID" value="NZ_CP083237.1"/>
</dbReference>
<evidence type="ECO:0000256" key="3">
    <source>
        <dbReference type="ARBA" id="ARBA00023125"/>
    </source>
</evidence>
<reference evidence="6 7" key="1">
    <citation type="submission" date="2016-10" db="EMBL/GenBank/DDBJ databases">
        <authorList>
            <person name="de Groot N.N."/>
        </authorList>
    </citation>
    <scope>NUCLEOTIDE SEQUENCE [LARGE SCALE GENOMIC DNA]</scope>
    <source>
        <strain evidence="6 7">DSM 43067</strain>
    </source>
</reference>
<dbReference type="STRING" id="1993.SAMN04489713_110261"/>
<dbReference type="InterPro" id="IPR009061">
    <property type="entry name" value="DNA-bd_dom_put_sf"/>
</dbReference>
<dbReference type="SUPFAM" id="SSF46955">
    <property type="entry name" value="Putative DNA-binding domain"/>
    <property type="match status" value="1"/>
</dbReference>
<evidence type="ECO:0000256" key="1">
    <source>
        <dbReference type="ARBA" id="ARBA00022491"/>
    </source>
</evidence>
<evidence type="ECO:0000256" key="2">
    <source>
        <dbReference type="ARBA" id="ARBA00023015"/>
    </source>
</evidence>
<feature type="domain" description="HTH merR-type" evidence="5">
    <location>
        <begin position="11"/>
        <end position="80"/>
    </location>
</feature>
<keyword evidence="4" id="KW-0804">Transcription</keyword>
<dbReference type="GeneID" id="99650451"/>
<dbReference type="GO" id="GO:0003677">
    <property type="term" value="F:DNA binding"/>
    <property type="evidence" value="ECO:0007669"/>
    <property type="project" value="UniProtKB-KW"/>
</dbReference>
<dbReference type="PRINTS" id="PR00040">
    <property type="entry name" value="HTHMERR"/>
</dbReference>
<dbReference type="FunCoup" id="A0A1I5L5W7">
    <property type="interactions" value="8"/>
</dbReference>
<dbReference type="Gene3D" id="1.10.1660.10">
    <property type="match status" value="1"/>
</dbReference>
<dbReference type="PANTHER" id="PTHR30204">
    <property type="entry name" value="REDOX-CYCLING DRUG-SENSING TRANSCRIPTIONAL ACTIVATOR SOXR"/>
    <property type="match status" value="1"/>
</dbReference>
<keyword evidence="7" id="KW-1185">Reference proteome</keyword>
<sequence length="160" mass="16819">MTGPAVEPDGRLRSGQVAAAAGIGPQTLRYYERRGLLREPDRSPGGHRLYPAEAVTLLRVIKTAQRLGFTLDEVAELLEAGTHRHRRADAGLQSRARSKLAEVEAKIGDLRVIAGTLRQALEAGCDDLVACAAEEDCPLPFAGLAAGPSGERAADPGATG</sequence>
<keyword evidence="1" id="KW-0678">Repressor</keyword>
<evidence type="ECO:0000313" key="6">
    <source>
        <dbReference type="EMBL" id="SFO92572.1"/>
    </source>
</evidence>
<keyword evidence="2" id="KW-0805">Transcription regulation</keyword>
<dbReference type="SMART" id="SM00422">
    <property type="entry name" value="HTH_MERR"/>
    <property type="match status" value="1"/>
</dbReference>
<name>A0A1I5L5W7_9ACTN</name>
<evidence type="ECO:0000313" key="7">
    <source>
        <dbReference type="Proteomes" id="UP000183413"/>
    </source>
</evidence>
<evidence type="ECO:0000259" key="5">
    <source>
        <dbReference type="PROSITE" id="PS50937"/>
    </source>
</evidence>
<organism evidence="6 7">
    <name type="scientific">Actinomadura madurae</name>
    <dbReference type="NCBI Taxonomy" id="1993"/>
    <lineage>
        <taxon>Bacteria</taxon>
        <taxon>Bacillati</taxon>
        <taxon>Actinomycetota</taxon>
        <taxon>Actinomycetes</taxon>
        <taxon>Streptosporangiales</taxon>
        <taxon>Thermomonosporaceae</taxon>
        <taxon>Actinomadura</taxon>
    </lineage>
</organism>
<dbReference type="EMBL" id="FOVH01000010">
    <property type="protein sequence ID" value="SFO92572.1"/>
    <property type="molecule type" value="Genomic_DNA"/>
</dbReference>
<dbReference type="PROSITE" id="PS50937">
    <property type="entry name" value="HTH_MERR_2"/>
    <property type="match status" value="1"/>
</dbReference>
<dbReference type="eggNOG" id="COG0789">
    <property type="taxonomic scope" value="Bacteria"/>
</dbReference>
<dbReference type="OrthoDB" id="9802039at2"/>
<dbReference type="InterPro" id="IPR000551">
    <property type="entry name" value="MerR-type_HTH_dom"/>
</dbReference>
<keyword evidence="3 6" id="KW-0238">DNA-binding</keyword>
<dbReference type="InParanoid" id="A0A1I5L5W7"/>
<dbReference type="Proteomes" id="UP000183413">
    <property type="component" value="Unassembled WGS sequence"/>
</dbReference>
<dbReference type="Pfam" id="PF13411">
    <property type="entry name" value="MerR_1"/>
    <property type="match status" value="1"/>
</dbReference>
<protein>
    <submittedName>
        <fullName evidence="6">DNA-binding transcriptional regulator, MerR family</fullName>
    </submittedName>
</protein>
<evidence type="ECO:0000256" key="4">
    <source>
        <dbReference type="ARBA" id="ARBA00023163"/>
    </source>
</evidence>
<dbReference type="PANTHER" id="PTHR30204:SF69">
    <property type="entry name" value="MERR-FAMILY TRANSCRIPTIONAL REGULATOR"/>
    <property type="match status" value="1"/>
</dbReference>
<gene>
    <name evidence="6" type="ORF">SAMN04489713_110261</name>
</gene>
<accession>A0A1I5L5W7</accession>
<dbReference type="InterPro" id="IPR047057">
    <property type="entry name" value="MerR_fam"/>
</dbReference>